<evidence type="ECO:0000256" key="6">
    <source>
        <dbReference type="SAM" id="Phobius"/>
    </source>
</evidence>
<comment type="subcellular location">
    <subcellularLocation>
        <location evidence="1">Membrane</location>
    </subcellularLocation>
</comment>
<evidence type="ECO:0000256" key="1">
    <source>
        <dbReference type="ARBA" id="ARBA00004370"/>
    </source>
</evidence>
<feature type="transmembrane region" description="Helical" evidence="6">
    <location>
        <begin position="183"/>
        <end position="204"/>
    </location>
</feature>
<evidence type="ECO:0000256" key="5">
    <source>
        <dbReference type="RuleBase" id="RU003750"/>
    </source>
</evidence>
<evidence type="ECO:0000313" key="7">
    <source>
        <dbReference type="EnsemblMetazoa" id="XP_030839310"/>
    </source>
</evidence>
<feature type="transmembrane region" description="Helical" evidence="6">
    <location>
        <begin position="325"/>
        <end position="344"/>
    </location>
</feature>
<dbReference type="InterPro" id="IPR014472">
    <property type="entry name" value="CHOPT"/>
</dbReference>
<dbReference type="InterPro" id="IPR043130">
    <property type="entry name" value="CDP-OH_PTrfase_TM_dom"/>
</dbReference>
<reference evidence="8" key="1">
    <citation type="submission" date="2015-02" db="EMBL/GenBank/DDBJ databases">
        <title>Genome sequencing for Strongylocentrotus purpuratus.</title>
        <authorList>
            <person name="Murali S."/>
            <person name="Liu Y."/>
            <person name="Vee V."/>
            <person name="English A."/>
            <person name="Wang M."/>
            <person name="Skinner E."/>
            <person name="Han Y."/>
            <person name="Muzny D.M."/>
            <person name="Worley K.C."/>
            <person name="Gibbs R.A."/>
        </authorList>
    </citation>
    <scope>NUCLEOTIDE SEQUENCE</scope>
</reference>
<dbReference type="EnsemblMetazoa" id="XM_030983450">
    <property type="protein sequence ID" value="XP_030839310"/>
    <property type="gene ID" value="LOC583967"/>
</dbReference>
<dbReference type="OMA" id="QNMGQGW"/>
<comment type="similarity">
    <text evidence="2 5">Belongs to the CDP-alcohol phosphatidyltransferase class-I family.</text>
</comment>
<dbReference type="FunFam" id="1.20.120.1760:FF:000016">
    <property type="entry name" value="ethanolaminephosphotransferase 1"/>
    <property type="match status" value="1"/>
</dbReference>
<dbReference type="PANTHER" id="PTHR10414:SF71">
    <property type="entry name" value="FI05338P"/>
    <property type="match status" value="1"/>
</dbReference>
<dbReference type="RefSeq" id="XP_030839310.1">
    <property type="nucleotide sequence ID" value="XM_030983450.1"/>
</dbReference>
<dbReference type="CTD" id="85465"/>
<proteinExistence type="inferred from homology"/>
<dbReference type="GO" id="GO:0004307">
    <property type="term" value="F:ethanolaminephosphotransferase activity"/>
    <property type="evidence" value="ECO:0000318"/>
    <property type="project" value="GO_Central"/>
</dbReference>
<dbReference type="GO" id="GO:0005794">
    <property type="term" value="C:Golgi apparatus"/>
    <property type="evidence" value="ECO:0000318"/>
    <property type="project" value="GO_Central"/>
</dbReference>
<name>A0A7M7NQY0_STRPU</name>
<evidence type="ECO:0008006" key="9">
    <source>
        <dbReference type="Google" id="ProtNLM"/>
    </source>
</evidence>
<evidence type="ECO:0000256" key="4">
    <source>
        <dbReference type="ARBA" id="ARBA00023136"/>
    </source>
</evidence>
<feature type="transmembrane region" description="Helical" evidence="6">
    <location>
        <begin position="224"/>
        <end position="247"/>
    </location>
</feature>
<dbReference type="InParanoid" id="A0A7M7NQY0"/>
<feature type="transmembrane region" description="Helical" evidence="6">
    <location>
        <begin position="51"/>
        <end position="70"/>
    </location>
</feature>
<organism evidence="7 8">
    <name type="scientific">Strongylocentrotus purpuratus</name>
    <name type="common">Purple sea urchin</name>
    <dbReference type="NCBI Taxonomy" id="7668"/>
    <lineage>
        <taxon>Eukaryota</taxon>
        <taxon>Metazoa</taxon>
        <taxon>Echinodermata</taxon>
        <taxon>Eleutherozoa</taxon>
        <taxon>Echinozoa</taxon>
        <taxon>Echinoidea</taxon>
        <taxon>Euechinoidea</taxon>
        <taxon>Echinacea</taxon>
        <taxon>Camarodonta</taxon>
        <taxon>Echinidea</taxon>
        <taxon>Strongylocentrotidae</taxon>
        <taxon>Strongylocentrotus</taxon>
    </lineage>
</organism>
<dbReference type="AlphaFoldDB" id="A0A7M7NQY0"/>
<keyword evidence="4 6" id="KW-0472">Membrane</keyword>
<reference evidence="7" key="2">
    <citation type="submission" date="2021-01" db="UniProtKB">
        <authorList>
            <consortium name="EnsemblMetazoa"/>
        </authorList>
    </citation>
    <scope>IDENTIFICATION</scope>
</reference>
<protein>
    <recommendedName>
        <fullName evidence="9">Ethanolaminephosphotransferase</fullName>
    </recommendedName>
</protein>
<keyword evidence="6" id="KW-0812">Transmembrane</keyword>
<dbReference type="PROSITE" id="PS00379">
    <property type="entry name" value="CDP_ALCOHOL_P_TRANSF"/>
    <property type="match status" value="1"/>
</dbReference>
<dbReference type="PIRSF" id="PIRSF015665">
    <property type="entry name" value="CHOPT"/>
    <property type="match status" value="1"/>
</dbReference>
<evidence type="ECO:0000313" key="8">
    <source>
        <dbReference type="Proteomes" id="UP000007110"/>
    </source>
</evidence>
<feature type="transmembrane region" description="Helical" evidence="6">
    <location>
        <begin position="295"/>
        <end position="313"/>
    </location>
</feature>
<dbReference type="InterPro" id="IPR000462">
    <property type="entry name" value="CDP-OH_P_trans"/>
</dbReference>
<evidence type="ECO:0000256" key="3">
    <source>
        <dbReference type="ARBA" id="ARBA00022679"/>
    </source>
</evidence>
<dbReference type="PANTHER" id="PTHR10414">
    <property type="entry name" value="ETHANOLAMINEPHOSPHOTRANSFERASE"/>
    <property type="match status" value="1"/>
</dbReference>
<dbReference type="KEGG" id="spu:583967"/>
<keyword evidence="6" id="KW-1133">Transmembrane helix</keyword>
<dbReference type="GeneID" id="583967"/>
<sequence>MAVKYLNKDHINGFDKYKYSSRDTSPVAVYVMHPFWNAVVKFYPMWLAPNLLTFVGFLFQVYLFLLLAYYDWDYYSGNRTKAEYPTIPNWVWYVAAVCQFLGHTLDGTDGKQARRTGSSTPLGELFDHGSDSILCALMPLGLFSIFGKGMDDYGGSSWIFFAVQWHVIGCFFVSHWEKYLTGVLFLPWSYDFSQVSIVIVYLLTGTFGFEVWKITLPYGIQFNYFFLGLVCAGAVVFSLPQSIYNIVRSFQTGSGKRRSLSEAATPLISMLALFGISTFWGLFSPTDVLEYHTRIYLLAVSTVFSNITVRLIISQMSDTLACLNNFLLMLFGGAAVAVCVLGIAEHEVLILHGLFAIILLLHFHYLVTVVNQLSDHFNIYAFSITSRPRQKNHVK</sequence>
<dbReference type="GO" id="GO:0005789">
    <property type="term" value="C:endoplasmic reticulum membrane"/>
    <property type="evidence" value="ECO:0000318"/>
    <property type="project" value="GO_Central"/>
</dbReference>
<accession>A0A7M7NQY0</accession>
<feature type="transmembrane region" description="Helical" evidence="6">
    <location>
        <begin position="350"/>
        <end position="370"/>
    </location>
</feature>
<feature type="transmembrane region" description="Helical" evidence="6">
    <location>
        <begin position="158"/>
        <end position="176"/>
    </location>
</feature>
<dbReference type="OrthoDB" id="196717at2759"/>
<keyword evidence="3 5" id="KW-0808">Transferase</keyword>
<dbReference type="Proteomes" id="UP000007110">
    <property type="component" value="Unassembled WGS sequence"/>
</dbReference>
<dbReference type="Pfam" id="PF01066">
    <property type="entry name" value="CDP-OH_P_transf"/>
    <property type="match status" value="1"/>
</dbReference>
<dbReference type="InterPro" id="IPR048254">
    <property type="entry name" value="CDP_ALCOHOL_P_TRANSF_CS"/>
</dbReference>
<dbReference type="Gene3D" id="1.20.120.1760">
    <property type="match status" value="1"/>
</dbReference>
<evidence type="ECO:0000256" key="2">
    <source>
        <dbReference type="ARBA" id="ARBA00010441"/>
    </source>
</evidence>
<dbReference type="GO" id="GO:0006646">
    <property type="term" value="P:phosphatidylethanolamine biosynthetic process"/>
    <property type="evidence" value="ECO:0000318"/>
    <property type="project" value="GO_Central"/>
</dbReference>
<feature type="transmembrane region" description="Helical" evidence="6">
    <location>
        <begin position="259"/>
        <end position="283"/>
    </location>
</feature>
<keyword evidence="8" id="KW-1185">Reference proteome</keyword>